<reference evidence="2 3" key="1">
    <citation type="submission" date="2021-01" db="EMBL/GenBank/DDBJ databases">
        <title>Sequencing the genomes of 1000 actinobacteria strains.</title>
        <authorList>
            <person name="Klenk H.-P."/>
        </authorList>
    </citation>
    <scope>NUCLEOTIDE SEQUENCE [LARGE SCALE GENOMIC DNA]</scope>
    <source>
        <strain evidence="2 3">DSM 44581</strain>
    </source>
</reference>
<evidence type="ECO:0000256" key="1">
    <source>
        <dbReference type="SAM" id="MobiDB-lite"/>
    </source>
</evidence>
<evidence type="ECO:0008006" key="4">
    <source>
        <dbReference type="Google" id="ProtNLM"/>
    </source>
</evidence>
<organism evidence="2 3">
    <name type="scientific">Saccharothrix algeriensis</name>
    <dbReference type="NCBI Taxonomy" id="173560"/>
    <lineage>
        <taxon>Bacteria</taxon>
        <taxon>Bacillati</taxon>
        <taxon>Actinomycetota</taxon>
        <taxon>Actinomycetes</taxon>
        <taxon>Pseudonocardiales</taxon>
        <taxon>Pseudonocardiaceae</taxon>
        <taxon>Saccharothrix</taxon>
    </lineage>
</organism>
<feature type="region of interest" description="Disordered" evidence="1">
    <location>
        <begin position="1"/>
        <end position="107"/>
    </location>
</feature>
<keyword evidence="3" id="KW-1185">Reference proteome</keyword>
<comment type="caution">
    <text evidence="2">The sequence shown here is derived from an EMBL/GenBank/DDBJ whole genome shotgun (WGS) entry which is preliminary data.</text>
</comment>
<name>A0ABS2S2C0_9PSEU</name>
<protein>
    <recommendedName>
        <fullName evidence="4">Secreted protein</fullName>
    </recommendedName>
</protein>
<accession>A0ABS2S2C0</accession>
<proteinExistence type="predicted"/>
<evidence type="ECO:0000313" key="2">
    <source>
        <dbReference type="EMBL" id="MBM7810392.1"/>
    </source>
</evidence>
<sequence>MLSPPWLPGMITTSPRATGVTPVGVTAAGSAANQDRSSGRPAVGSRSTSAPVRAARVNAARTRRSGSSSRSGWSECRATTSFRADRSAAGASGTRWWDGPSAAVCHP</sequence>
<feature type="compositionally biased region" description="Low complexity" evidence="1">
    <location>
        <begin position="50"/>
        <end position="74"/>
    </location>
</feature>
<gene>
    <name evidence="2" type="ORF">JOE68_001257</name>
</gene>
<dbReference type="Proteomes" id="UP001195724">
    <property type="component" value="Unassembled WGS sequence"/>
</dbReference>
<dbReference type="EMBL" id="JAFBCL010000001">
    <property type="protein sequence ID" value="MBM7810392.1"/>
    <property type="molecule type" value="Genomic_DNA"/>
</dbReference>
<evidence type="ECO:0000313" key="3">
    <source>
        <dbReference type="Proteomes" id="UP001195724"/>
    </source>
</evidence>